<gene>
    <name evidence="2" type="ORF">SAMN05216582_1061</name>
</gene>
<dbReference type="EMBL" id="FRBC01000006">
    <property type="protein sequence ID" value="SHK50482.1"/>
    <property type="molecule type" value="Genomic_DNA"/>
</dbReference>
<feature type="compositionally biased region" description="Pro residues" evidence="1">
    <location>
        <begin position="137"/>
        <end position="153"/>
    </location>
</feature>
<feature type="region of interest" description="Disordered" evidence="1">
    <location>
        <begin position="109"/>
        <end position="170"/>
    </location>
</feature>
<proteinExistence type="predicted"/>
<name>A0A1M6T0G7_SELRU</name>
<reference evidence="2 3" key="1">
    <citation type="submission" date="2016-11" db="EMBL/GenBank/DDBJ databases">
        <authorList>
            <person name="Jaros S."/>
            <person name="Januszkiewicz K."/>
            <person name="Wedrychowicz H."/>
        </authorList>
    </citation>
    <scope>NUCLEOTIDE SEQUENCE [LARGE SCALE GENOMIC DNA]</scope>
    <source>
        <strain evidence="2 3">HD4</strain>
    </source>
</reference>
<accession>A0A1M6T0G7</accession>
<organism evidence="2 3">
    <name type="scientific">Selenomonas ruminantium</name>
    <dbReference type="NCBI Taxonomy" id="971"/>
    <lineage>
        <taxon>Bacteria</taxon>
        <taxon>Bacillati</taxon>
        <taxon>Bacillota</taxon>
        <taxon>Negativicutes</taxon>
        <taxon>Selenomonadales</taxon>
        <taxon>Selenomonadaceae</taxon>
        <taxon>Selenomonas</taxon>
    </lineage>
</organism>
<evidence type="ECO:0000256" key="1">
    <source>
        <dbReference type="SAM" id="MobiDB-lite"/>
    </source>
</evidence>
<dbReference type="OrthoDB" id="1666900at2"/>
<protein>
    <submittedName>
        <fullName evidence="2">Uncharacterized protein</fullName>
    </submittedName>
</protein>
<dbReference type="AlphaFoldDB" id="A0A1M6T0G7"/>
<dbReference type="RefSeq" id="WP_073088552.1">
    <property type="nucleotide sequence ID" value="NZ_FRBC01000006.1"/>
</dbReference>
<dbReference type="Proteomes" id="UP000184263">
    <property type="component" value="Unassembled WGS sequence"/>
</dbReference>
<evidence type="ECO:0000313" key="2">
    <source>
        <dbReference type="EMBL" id="SHK50482.1"/>
    </source>
</evidence>
<sequence>MKQSKRVWGIIFFMGMMLLGNWGEAAEAVSTVDSQELFRSQLVKDDKAEDKAKQAAQAVDKAVDDLPQLNSRFRWAAVKSSAELEEKQRVQERQKKAIPIIITAADIDREKKARKRSGKPDAPSMISPRPLEMPQIKPAPPKTAPKPVVPTPPQRQQVSEPQPLPADTIELPPVMPVTVQNEGTEGHPREIVELPPVEPVASGEQDVMTQALAEVMTAELVVDDIAEDREELPPVQPV</sequence>
<evidence type="ECO:0000313" key="3">
    <source>
        <dbReference type="Proteomes" id="UP000184263"/>
    </source>
</evidence>